<organism evidence="2 3">
    <name type="scientific">Brevibacterium senegalense</name>
    <dbReference type="NCBI Taxonomy" id="1033736"/>
    <lineage>
        <taxon>Bacteria</taxon>
        <taxon>Bacillati</taxon>
        <taxon>Actinomycetota</taxon>
        <taxon>Actinomycetes</taxon>
        <taxon>Micrococcales</taxon>
        <taxon>Brevibacteriaceae</taxon>
        <taxon>Brevibacterium</taxon>
    </lineage>
</organism>
<evidence type="ECO:0000313" key="2">
    <source>
        <dbReference type="EMBL" id="HJG81457.1"/>
    </source>
</evidence>
<name>A0A921MFZ4_9MICO</name>
<evidence type="ECO:0000313" key="3">
    <source>
        <dbReference type="Proteomes" id="UP000784435"/>
    </source>
</evidence>
<gene>
    <name evidence="2" type="ORF">K8V08_13720</name>
</gene>
<proteinExistence type="predicted"/>
<feature type="domain" description="DUF8083" evidence="1">
    <location>
        <begin position="15"/>
        <end position="269"/>
    </location>
</feature>
<sequence>MLADKLEDMSFSRPYELVLRIFEPLAAHPNWQDESTGGDREQIEASLHRDADERLLILPPSPLPPATPRMRMVLPGAQTWDGIDRVWPVQQDVLSWGAIQELEESTPQALLDPLVPRSVRRVASIDRMDWLRREKGDQIYSQIARWQVPFQWWLAFDDSVDQVIEEEEADGTTRIRLRADIMAASARVDWAKDVLADSTPPNGPVTVVREFAEWLDSFDFNSIVELDLGGMSALHWESDMRRLLDECVSALADDDADKAQETFAQYMRAADTQQLLAHSN</sequence>
<evidence type="ECO:0000259" key="1">
    <source>
        <dbReference type="Pfam" id="PF26312"/>
    </source>
</evidence>
<dbReference type="AlphaFoldDB" id="A0A921MFZ4"/>
<protein>
    <recommendedName>
        <fullName evidence="1">DUF8083 domain-containing protein</fullName>
    </recommendedName>
</protein>
<dbReference type="InterPro" id="IPR058396">
    <property type="entry name" value="DUF8083"/>
</dbReference>
<reference evidence="2" key="2">
    <citation type="submission" date="2021-09" db="EMBL/GenBank/DDBJ databases">
        <authorList>
            <person name="Gilroy R."/>
        </authorList>
    </citation>
    <scope>NUCLEOTIDE SEQUENCE</scope>
    <source>
        <strain evidence="2">ChiGjej5B5-7349</strain>
    </source>
</reference>
<comment type="caution">
    <text evidence="2">The sequence shown here is derived from an EMBL/GenBank/DDBJ whole genome shotgun (WGS) entry which is preliminary data.</text>
</comment>
<dbReference type="Proteomes" id="UP000784435">
    <property type="component" value="Unassembled WGS sequence"/>
</dbReference>
<dbReference type="Pfam" id="PF26312">
    <property type="entry name" value="DUF8083"/>
    <property type="match status" value="1"/>
</dbReference>
<dbReference type="EMBL" id="DYUK01000318">
    <property type="protein sequence ID" value="HJG81457.1"/>
    <property type="molecule type" value="Genomic_DNA"/>
</dbReference>
<reference evidence="2" key="1">
    <citation type="journal article" date="2021" name="PeerJ">
        <title>Extensive microbial diversity within the chicken gut microbiome revealed by metagenomics and culture.</title>
        <authorList>
            <person name="Gilroy R."/>
            <person name="Ravi A."/>
            <person name="Getino M."/>
            <person name="Pursley I."/>
            <person name="Horton D.L."/>
            <person name="Alikhan N.F."/>
            <person name="Baker D."/>
            <person name="Gharbi K."/>
            <person name="Hall N."/>
            <person name="Watson M."/>
            <person name="Adriaenssens E.M."/>
            <person name="Foster-Nyarko E."/>
            <person name="Jarju S."/>
            <person name="Secka A."/>
            <person name="Antonio M."/>
            <person name="Oren A."/>
            <person name="Chaudhuri R.R."/>
            <person name="La Ragione R."/>
            <person name="Hildebrand F."/>
            <person name="Pallen M.J."/>
        </authorList>
    </citation>
    <scope>NUCLEOTIDE SEQUENCE</scope>
    <source>
        <strain evidence="2">ChiGjej5B5-7349</strain>
    </source>
</reference>
<accession>A0A921MFZ4</accession>